<proteinExistence type="predicted"/>
<name>A0A1V6LY74_9BACT</name>
<dbReference type="AlphaFoldDB" id="A0A1V6LY74"/>
<dbReference type="Proteomes" id="UP000242219">
    <property type="component" value="Unassembled WGS sequence"/>
</dbReference>
<accession>A0A1V6LY74</accession>
<keyword evidence="2" id="KW-1185">Reference proteome</keyword>
<dbReference type="RefSeq" id="WP_070067736.1">
    <property type="nucleotide sequence ID" value="NZ_MJUW02000105.1"/>
</dbReference>
<organism evidence="1 2">
    <name type="scientific">Candidatus Brocadia sapporoensis</name>
    <dbReference type="NCBI Taxonomy" id="392547"/>
    <lineage>
        <taxon>Bacteria</taxon>
        <taxon>Pseudomonadati</taxon>
        <taxon>Planctomycetota</taxon>
        <taxon>Candidatus Brocadiia</taxon>
        <taxon>Candidatus Brocadiales</taxon>
        <taxon>Candidatus Brocadiaceae</taxon>
        <taxon>Candidatus Brocadia</taxon>
    </lineage>
</organism>
<comment type="caution">
    <text evidence="1">The sequence shown here is derived from an EMBL/GenBank/DDBJ whole genome shotgun (WGS) entry which is preliminary data.</text>
</comment>
<reference evidence="1 2" key="1">
    <citation type="journal article" date="2016" name="Genome Announc.">
        <title>Draft Genome Sequence of the Anaerobic Ammonium-Oxidizing Bacterium 'Candidatus Brocadia sp. 40'.</title>
        <authorList>
            <person name="Ali M."/>
            <person name="Haroon M.F."/>
            <person name="Narita Y."/>
            <person name="Zhang L."/>
            <person name="Rangel Shaw D."/>
            <person name="Okabe S."/>
            <person name="Saikaly P.E."/>
        </authorList>
    </citation>
    <scope>NUCLEOTIDE SEQUENCE [LARGE SCALE GENOMIC DNA]</scope>
    <source>
        <strain evidence="1 2">40</strain>
    </source>
</reference>
<sequence>MDTFFIEKFIEKITHGIESAHDRFYEIFSARGFLLELDRGSGKMRLNNESHREDGEFLEALQHIDYKRNYNKPHQDAIDEHDNKNSPQNRHRYFDSIDIPSFDINNSGYLTELFTHEIPIDLFRLNWERHRYGKFDEFKACNQIPAIQVYDLEPFIARLVKAVSSIGISTWSSCEGHWGEPAYIVFDGRYHRLWFQAIFNKFISKKLSLACTWDWLGWDERCIIRKPDGNLLELYLEIQAVARLLYDNRMLLRKIKQERCAHLTNMHKDMNQKELLDAFEDCFKGQ</sequence>
<evidence type="ECO:0000313" key="2">
    <source>
        <dbReference type="Proteomes" id="UP000242219"/>
    </source>
</evidence>
<evidence type="ECO:0000313" key="1">
    <source>
        <dbReference type="EMBL" id="OQD45104.1"/>
    </source>
</evidence>
<protein>
    <submittedName>
        <fullName evidence="1">Uncharacterized protein</fullName>
    </submittedName>
</protein>
<dbReference type="EMBL" id="MJUW02000105">
    <property type="protein sequence ID" value="OQD45104.1"/>
    <property type="molecule type" value="Genomic_DNA"/>
</dbReference>
<gene>
    <name evidence="1" type="ORF">BIY37_10260</name>
</gene>